<dbReference type="AlphaFoldDB" id="A0A5C3LN53"/>
<dbReference type="SUPFAM" id="SSF57756">
    <property type="entry name" value="Retrovirus zinc finger-like domains"/>
    <property type="match status" value="1"/>
</dbReference>
<keyword evidence="5" id="KW-1185">Reference proteome</keyword>
<dbReference type="STRING" id="68775.A0A5C3LN53"/>
<dbReference type="InterPro" id="IPR001878">
    <property type="entry name" value="Znf_CCHC"/>
</dbReference>
<dbReference type="GO" id="GO:0003676">
    <property type="term" value="F:nucleic acid binding"/>
    <property type="evidence" value="ECO:0007669"/>
    <property type="project" value="InterPro"/>
</dbReference>
<dbReference type="PROSITE" id="PS50158">
    <property type="entry name" value="ZF_CCHC"/>
    <property type="match status" value="1"/>
</dbReference>
<name>A0A5C3LN53_9AGAR</name>
<keyword evidence="2" id="KW-0479">Metal-binding</keyword>
<feature type="domain" description="CCHC-type" evidence="3">
    <location>
        <begin position="14"/>
        <end position="30"/>
    </location>
</feature>
<feature type="non-terminal residue" evidence="4">
    <location>
        <position position="188"/>
    </location>
</feature>
<protein>
    <recommendedName>
        <fullName evidence="3">CCHC-type domain-containing protein</fullName>
    </recommendedName>
</protein>
<dbReference type="Proteomes" id="UP000308652">
    <property type="component" value="Unassembled WGS sequence"/>
</dbReference>
<reference evidence="4 5" key="1">
    <citation type="journal article" date="2019" name="Nat. Ecol. Evol.">
        <title>Megaphylogeny resolves global patterns of mushroom evolution.</title>
        <authorList>
            <person name="Varga T."/>
            <person name="Krizsan K."/>
            <person name="Foldi C."/>
            <person name="Dima B."/>
            <person name="Sanchez-Garcia M."/>
            <person name="Sanchez-Ramirez S."/>
            <person name="Szollosi G.J."/>
            <person name="Szarkandi J.G."/>
            <person name="Papp V."/>
            <person name="Albert L."/>
            <person name="Andreopoulos W."/>
            <person name="Angelini C."/>
            <person name="Antonin V."/>
            <person name="Barry K.W."/>
            <person name="Bougher N.L."/>
            <person name="Buchanan P."/>
            <person name="Buyck B."/>
            <person name="Bense V."/>
            <person name="Catcheside P."/>
            <person name="Chovatia M."/>
            <person name="Cooper J."/>
            <person name="Damon W."/>
            <person name="Desjardin D."/>
            <person name="Finy P."/>
            <person name="Geml J."/>
            <person name="Haridas S."/>
            <person name="Hughes K."/>
            <person name="Justo A."/>
            <person name="Karasinski D."/>
            <person name="Kautmanova I."/>
            <person name="Kiss B."/>
            <person name="Kocsube S."/>
            <person name="Kotiranta H."/>
            <person name="LaButti K.M."/>
            <person name="Lechner B.E."/>
            <person name="Liimatainen K."/>
            <person name="Lipzen A."/>
            <person name="Lukacs Z."/>
            <person name="Mihaltcheva S."/>
            <person name="Morgado L.N."/>
            <person name="Niskanen T."/>
            <person name="Noordeloos M.E."/>
            <person name="Ohm R.A."/>
            <person name="Ortiz-Santana B."/>
            <person name="Ovrebo C."/>
            <person name="Racz N."/>
            <person name="Riley R."/>
            <person name="Savchenko A."/>
            <person name="Shiryaev A."/>
            <person name="Soop K."/>
            <person name="Spirin V."/>
            <person name="Szebenyi C."/>
            <person name="Tomsovsky M."/>
            <person name="Tulloss R.E."/>
            <person name="Uehling J."/>
            <person name="Grigoriev I.V."/>
            <person name="Vagvolgyi C."/>
            <person name="Papp T."/>
            <person name="Martin F.M."/>
            <person name="Miettinen O."/>
            <person name="Hibbett D.S."/>
            <person name="Nagy L.G."/>
        </authorList>
    </citation>
    <scope>NUCLEOTIDE SEQUENCE [LARGE SCALE GENOMIC DNA]</scope>
    <source>
        <strain evidence="4 5">CBS 166.37</strain>
    </source>
</reference>
<keyword evidence="1" id="KW-0507">mRNA processing</keyword>
<sequence>MSEKERAELLAANKCFRCKEVGHLARNCPKANTVASSSSKPPGKSALHNIQPELASDEEDEEIEVLHGLPLGMIELRTPLGTSTPHKQDWFEYVPERRPRQYMGDALAMMAEYVLNDSQPYPGDKTNPEAASPAQRYRFDVVQKSPEWHCIYDRVTEFDIDIPTHLLENKHFCLADWYANLRAHFLDL</sequence>
<dbReference type="Gene3D" id="4.10.60.10">
    <property type="entry name" value="Zinc finger, CCHC-type"/>
    <property type="match status" value="1"/>
</dbReference>
<gene>
    <name evidence="4" type="ORF">BDQ12DRAFT_561880</name>
</gene>
<keyword evidence="2" id="KW-0862">Zinc</keyword>
<dbReference type="InterPro" id="IPR036875">
    <property type="entry name" value="Znf_CCHC_sf"/>
</dbReference>
<dbReference type="Pfam" id="PF00098">
    <property type="entry name" value="zf-CCHC"/>
    <property type="match status" value="1"/>
</dbReference>
<organism evidence="4 5">
    <name type="scientific">Crucibulum laeve</name>
    <dbReference type="NCBI Taxonomy" id="68775"/>
    <lineage>
        <taxon>Eukaryota</taxon>
        <taxon>Fungi</taxon>
        <taxon>Dikarya</taxon>
        <taxon>Basidiomycota</taxon>
        <taxon>Agaricomycotina</taxon>
        <taxon>Agaricomycetes</taxon>
        <taxon>Agaricomycetidae</taxon>
        <taxon>Agaricales</taxon>
        <taxon>Agaricineae</taxon>
        <taxon>Nidulariaceae</taxon>
        <taxon>Crucibulum</taxon>
    </lineage>
</organism>
<proteinExistence type="predicted"/>
<evidence type="ECO:0000313" key="5">
    <source>
        <dbReference type="Proteomes" id="UP000308652"/>
    </source>
</evidence>
<evidence type="ECO:0000313" key="4">
    <source>
        <dbReference type="EMBL" id="TFK34152.1"/>
    </source>
</evidence>
<dbReference type="GO" id="GO:0008270">
    <property type="term" value="F:zinc ion binding"/>
    <property type="evidence" value="ECO:0007669"/>
    <property type="project" value="UniProtKB-KW"/>
</dbReference>
<keyword evidence="2" id="KW-0863">Zinc-finger</keyword>
<dbReference type="EMBL" id="ML213635">
    <property type="protein sequence ID" value="TFK34152.1"/>
    <property type="molecule type" value="Genomic_DNA"/>
</dbReference>
<dbReference type="OrthoDB" id="3205788at2759"/>
<evidence type="ECO:0000259" key="3">
    <source>
        <dbReference type="PROSITE" id="PS50158"/>
    </source>
</evidence>
<dbReference type="GO" id="GO:0006397">
    <property type="term" value="P:mRNA processing"/>
    <property type="evidence" value="ECO:0007669"/>
    <property type="project" value="UniProtKB-KW"/>
</dbReference>
<evidence type="ECO:0000256" key="1">
    <source>
        <dbReference type="ARBA" id="ARBA00022664"/>
    </source>
</evidence>
<dbReference type="SMART" id="SM00343">
    <property type="entry name" value="ZnF_C2HC"/>
    <property type="match status" value="1"/>
</dbReference>
<accession>A0A5C3LN53</accession>
<evidence type="ECO:0000256" key="2">
    <source>
        <dbReference type="PROSITE-ProRule" id="PRU00047"/>
    </source>
</evidence>